<reference evidence="2 3" key="1">
    <citation type="journal article" date="2017" name="Mol. Plant">
        <title>The Genome of Medicinal Plant Macleaya cordata Provides New Insights into Benzylisoquinoline Alkaloids Metabolism.</title>
        <authorList>
            <person name="Liu X."/>
            <person name="Liu Y."/>
            <person name="Huang P."/>
            <person name="Ma Y."/>
            <person name="Qing Z."/>
            <person name="Tang Q."/>
            <person name="Cao H."/>
            <person name="Cheng P."/>
            <person name="Zheng Y."/>
            <person name="Yuan Z."/>
            <person name="Zhou Y."/>
            <person name="Liu J."/>
            <person name="Tang Z."/>
            <person name="Zhuo Y."/>
            <person name="Zhang Y."/>
            <person name="Yu L."/>
            <person name="Huang J."/>
            <person name="Yang P."/>
            <person name="Peng Q."/>
            <person name="Zhang J."/>
            <person name="Jiang W."/>
            <person name="Zhang Z."/>
            <person name="Lin K."/>
            <person name="Ro D.K."/>
            <person name="Chen X."/>
            <person name="Xiong X."/>
            <person name="Shang Y."/>
            <person name="Huang S."/>
            <person name="Zeng J."/>
        </authorList>
    </citation>
    <scope>NUCLEOTIDE SEQUENCE [LARGE SCALE GENOMIC DNA]</scope>
    <source>
        <strain evidence="3">cv. BLH2017</strain>
        <tissue evidence="2">Root</tissue>
    </source>
</reference>
<sequence length="249" mass="28296">MVYADSIEDPEMLENTIVGDLRDGQMIENSVISGVPTRVGDDGGELTENSNEMGLISSYADVDLEPHEGMEFESEEAAKAFYDAYARRVGFVTRVSAYCRSKIDGAIISRRLVCNKEGFKKGKVKRPMAVTREGCKAMINIKRQKPGKWIISKFEKEHNHPLLISSKIRRGSLQNRSAEDAKKIRELSYALQRANRRCAAYREHLDTILKDIEEHTNHLSDKVQGIVHSVTELESQELEEHSHHRRLQS</sequence>
<evidence type="ECO:0000313" key="3">
    <source>
        <dbReference type="Proteomes" id="UP000195402"/>
    </source>
</evidence>
<name>A0A200Q2A7_MACCD</name>
<accession>A0A200Q2A7</accession>
<organism evidence="2 3">
    <name type="scientific">Macleaya cordata</name>
    <name type="common">Five-seeded plume-poppy</name>
    <name type="synonym">Bocconia cordata</name>
    <dbReference type="NCBI Taxonomy" id="56857"/>
    <lineage>
        <taxon>Eukaryota</taxon>
        <taxon>Viridiplantae</taxon>
        <taxon>Streptophyta</taxon>
        <taxon>Embryophyta</taxon>
        <taxon>Tracheophyta</taxon>
        <taxon>Spermatophyta</taxon>
        <taxon>Magnoliopsida</taxon>
        <taxon>Ranunculales</taxon>
        <taxon>Papaveraceae</taxon>
        <taxon>Papaveroideae</taxon>
        <taxon>Macleaya</taxon>
    </lineage>
</organism>
<dbReference type="Pfam" id="PF03101">
    <property type="entry name" value="FAR1"/>
    <property type="match status" value="1"/>
</dbReference>
<gene>
    <name evidence="2" type="ORF">BVC80_1713g7</name>
</gene>
<comment type="caution">
    <text evidence="2">The sequence shown here is derived from an EMBL/GenBank/DDBJ whole genome shotgun (WGS) entry which is preliminary data.</text>
</comment>
<keyword evidence="3" id="KW-1185">Reference proteome</keyword>
<dbReference type="OMA" id="PGKWIIS"/>
<dbReference type="PANTHER" id="PTHR46328:SF39">
    <property type="entry name" value="PROTEIN FAR1-RELATED SEQUENCE 5-LIKE"/>
    <property type="match status" value="1"/>
</dbReference>
<dbReference type="EMBL" id="MVGT01003297">
    <property type="protein sequence ID" value="OVA04580.1"/>
    <property type="molecule type" value="Genomic_DNA"/>
</dbReference>
<dbReference type="Proteomes" id="UP000195402">
    <property type="component" value="Unassembled WGS sequence"/>
</dbReference>
<dbReference type="OrthoDB" id="1886686at2759"/>
<protein>
    <submittedName>
        <fullName evidence="2">FAR1 DNA binding domain</fullName>
    </submittedName>
</protein>
<dbReference type="AlphaFoldDB" id="A0A200Q2A7"/>
<dbReference type="STRING" id="56857.A0A200Q2A7"/>
<dbReference type="PANTHER" id="PTHR46328">
    <property type="entry name" value="FAR-RED IMPAIRED RESPONSIVE (FAR1) FAMILY PROTEIN-RELATED"/>
    <property type="match status" value="1"/>
</dbReference>
<evidence type="ECO:0000259" key="1">
    <source>
        <dbReference type="Pfam" id="PF03101"/>
    </source>
</evidence>
<proteinExistence type="predicted"/>
<dbReference type="InParanoid" id="A0A200Q2A7"/>
<dbReference type="FunCoup" id="A0A200Q2A7">
    <property type="interactions" value="6"/>
</dbReference>
<evidence type="ECO:0000313" key="2">
    <source>
        <dbReference type="EMBL" id="OVA04580.1"/>
    </source>
</evidence>
<feature type="domain" description="FAR1" evidence="1">
    <location>
        <begin position="81"/>
        <end position="163"/>
    </location>
</feature>
<dbReference type="InterPro" id="IPR004330">
    <property type="entry name" value="FAR1_DNA_bnd_dom"/>
</dbReference>